<protein>
    <submittedName>
        <fullName evidence="5">OmpA family protein</fullName>
    </submittedName>
</protein>
<organism evidence="5 6">
    <name type="scientific">Sulfurovum xiamenensis</name>
    <dbReference type="NCBI Taxonomy" id="3019066"/>
    <lineage>
        <taxon>Bacteria</taxon>
        <taxon>Pseudomonadati</taxon>
        <taxon>Campylobacterota</taxon>
        <taxon>Epsilonproteobacteria</taxon>
        <taxon>Campylobacterales</taxon>
        <taxon>Sulfurovaceae</taxon>
        <taxon>Sulfurovum</taxon>
    </lineage>
</organism>
<dbReference type="Gene3D" id="3.30.1330.60">
    <property type="entry name" value="OmpA-like domain"/>
    <property type="match status" value="1"/>
</dbReference>
<dbReference type="Pfam" id="PF00691">
    <property type="entry name" value="OmpA"/>
    <property type="match status" value="1"/>
</dbReference>
<evidence type="ECO:0000313" key="5">
    <source>
        <dbReference type="EMBL" id="MDM5263619.1"/>
    </source>
</evidence>
<dbReference type="PANTHER" id="PTHR30329">
    <property type="entry name" value="STATOR ELEMENT OF FLAGELLAR MOTOR COMPLEX"/>
    <property type="match status" value="1"/>
</dbReference>
<keyword evidence="3" id="KW-1133">Transmembrane helix</keyword>
<feature type="domain" description="OmpA-like" evidence="4">
    <location>
        <begin position="261"/>
        <end position="391"/>
    </location>
</feature>
<name>A0ABT7QRB7_9BACT</name>
<dbReference type="PROSITE" id="PS51123">
    <property type="entry name" value="OMPA_2"/>
    <property type="match status" value="1"/>
</dbReference>
<dbReference type="InterPro" id="IPR050330">
    <property type="entry name" value="Bact_OuterMem_StrucFunc"/>
</dbReference>
<gene>
    <name evidence="5" type="ORF">PF327_05350</name>
</gene>
<dbReference type="RefSeq" id="WP_289401603.1">
    <property type="nucleotide sequence ID" value="NZ_JAQIBC010000002.1"/>
</dbReference>
<evidence type="ECO:0000256" key="1">
    <source>
        <dbReference type="PROSITE-ProRule" id="PRU00473"/>
    </source>
</evidence>
<keyword evidence="6" id="KW-1185">Reference proteome</keyword>
<feature type="transmembrane region" description="Helical" evidence="3">
    <location>
        <begin position="20"/>
        <end position="41"/>
    </location>
</feature>
<reference evidence="5" key="1">
    <citation type="submission" date="2023-01" db="EMBL/GenBank/DDBJ databases">
        <title>Sulfurovum sp. XTW-4 genome assembly.</title>
        <authorList>
            <person name="Wang J."/>
        </authorList>
    </citation>
    <scope>NUCLEOTIDE SEQUENCE</scope>
    <source>
        <strain evidence="5">XTW-4</strain>
    </source>
</reference>
<evidence type="ECO:0000256" key="3">
    <source>
        <dbReference type="SAM" id="Phobius"/>
    </source>
</evidence>
<keyword evidence="3" id="KW-0812">Transmembrane</keyword>
<dbReference type="InterPro" id="IPR036737">
    <property type="entry name" value="OmpA-like_sf"/>
</dbReference>
<dbReference type="InterPro" id="IPR006665">
    <property type="entry name" value="OmpA-like"/>
</dbReference>
<proteinExistence type="predicted"/>
<evidence type="ECO:0000259" key="4">
    <source>
        <dbReference type="PROSITE" id="PS51123"/>
    </source>
</evidence>
<evidence type="ECO:0000313" key="6">
    <source>
        <dbReference type="Proteomes" id="UP001169066"/>
    </source>
</evidence>
<accession>A0ABT7QRB7</accession>
<keyword evidence="1 3" id="KW-0472">Membrane</keyword>
<feature type="coiled-coil region" evidence="2">
    <location>
        <begin position="67"/>
        <end position="234"/>
    </location>
</feature>
<keyword evidence="2" id="KW-0175">Coiled coil</keyword>
<dbReference type="EMBL" id="JAQIBC010000002">
    <property type="protein sequence ID" value="MDM5263619.1"/>
    <property type="molecule type" value="Genomic_DNA"/>
</dbReference>
<dbReference type="CDD" id="cd07185">
    <property type="entry name" value="OmpA_C-like"/>
    <property type="match status" value="1"/>
</dbReference>
<dbReference type="SUPFAM" id="SSF103088">
    <property type="entry name" value="OmpA-like"/>
    <property type="match status" value="1"/>
</dbReference>
<sequence>MFRNDQTNAESNFWISYADLMAGLLFVFILLIGAIVSKSVILKADLHTKEETLSKLSETLDVKEYTLTKLNKSLAESQALLAEKERLLTLRNARIAEDTIKLTEAEKQLQLQNARIAKDQLRLAENERIFKLQISEIKKLNKQLLEANAKQDMLSNKIVIVQNLLDENKNALDKTTKSLEEYEGKVVILSNELNEMKNSVKIKDEKLLTLLNAIDERKTKYDELVAKLQAQKAKIKSLTGIKLKVVAALKEALGDKIDIDKKTGSLRLASNILFGSGEATLKPEAKVELKKAFEEYIGTLVTNPSIKSHLDKIIIEGHTDSVGSYIYNLNLSQKRALAVMEYLLTLEFTKKHNIQPLMIASGRAYQDAIMVDGVEDKEASRRIEIKFRLKNEDAMHEIEKVLDAQ</sequence>
<evidence type="ECO:0000256" key="2">
    <source>
        <dbReference type="SAM" id="Coils"/>
    </source>
</evidence>
<dbReference type="Proteomes" id="UP001169066">
    <property type="component" value="Unassembled WGS sequence"/>
</dbReference>
<comment type="caution">
    <text evidence="5">The sequence shown here is derived from an EMBL/GenBank/DDBJ whole genome shotgun (WGS) entry which is preliminary data.</text>
</comment>
<dbReference type="PANTHER" id="PTHR30329:SF21">
    <property type="entry name" value="LIPOPROTEIN YIAD-RELATED"/>
    <property type="match status" value="1"/>
</dbReference>